<keyword evidence="3" id="KW-0233">DNA recombination</keyword>
<dbReference type="GO" id="GO:0003677">
    <property type="term" value="F:DNA binding"/>
    <property type="evidence" value="ECO:0007669"/>
    <property type="project" value="UniProtKB-KW"/>
</dbReference>
<comment type="similarity">
    <text evidence="1">Belongs to the 'phage' integrase family.</text>
</comment>
<evidence type="ECO:0000256" key="1">
    <source>
        <dbReference type="ARBA" id="ARBA00008857"/>
    </source>
</evidence>
<dbReference type="InterPro" id="IPR002104">
    <property type="entry name" value="Integrase_catalytic"/>
</dbReference>
<dbReference type="Gene3D" id="1.10.150.130">
    <property type="match status" value="1"/>
</dbReference>
<dbReference type="AlphaFoldDB" id="A0A9X0QHZ6"/>
<evidence type="ECO:0000313" key="5">
    <source>
        <dbReference type="EMBL" id="MBB5330583.1"/>
    </source>
</evidence>
<evidence type="ECO:0000313" key="6">
    <source>
        <dbReference type="Proteomes" id="UP000535182"/>
    </source>
</evidence>
<keyword evidence="2" id="KW-0238">DNA-binding</keyword>
<dbReference type="Gene3D" id="1.10.443.10">
    <property type="entry name" value="Intergrase catalytic core"/>
    <property type="match status" value="1"/>
</dbReference>
<keyword evidence="6" id="KW-1185">Reference proteome</keyword>
<dbReference type="Proteomes" id="UP000535182">
    <property type="component" value="Unassembled WGS sequence"/>
</dbReference>
<comment type="caution">
    <text evidence="5">The sequence shown here is derived from an EMBL/GenBank/DDBJ whole genome shotgun (WGS) entry which is preliminary data.</text>
</comment>
<dbReference type="InterPro" id="IPR050090">
    <property type="entry name" value="Tyrosine_recombinase_XerCD"/>
</dbReference>
<dbReference type="InterPro" id="IPR010998">
    <property type="entry name" value="Integrase_recombinase_N"/>
</dbReference>
<dbReference type="Pfam" id="PF00589">
    <property type="entry name" value="Phage_integrase"/>
    <property type="match status" value="1"/>
</dbReference>
<dbReference type="GO" id="GO:0006310">
    <property type="term" value="P:DNA recombination"/>
    <property type="evidence" value="ECO:0007669"/>
    <property type="project" value="UniProtKB-KW"/>
</dbReference>
<organism evidence="5 6">
    <name type="scientific">Tunturiibacter gelidiferens</name>
    <dbReference type="NCBI Taxonomy" id="3069689"/>
    <lineage>
        <taxon>Bacteria</taxon>
        <taxon>Pseudomonadati</taxon>
        <taxon>Acidobacteriota</taxon>
        <taxon>Terriglobia</taxon>
        <taxon>Terriglobales</taxon>
        <taxon>Acidobacteriaceae</taxon>
        <taxon>Tunturiibacter</taxon>
    </lineage>
</organism>
<gene>
    <name evidence="5" type="ORF">HDF14_004218</name>
</gene>
<evidence type="ECO:0000256" key="3">
    <source>
        <dbReference type="ARBA" id="ARBA00023172"/>
    </source>
</evidence>
<feature type="domain" description="Tyr recombinase" evidence="4">
    <location>
        <begin position="180"/>
        <end position="368"/>
    </location>
</feature>
<evidence type="ECO:0000259" key="4">
    <source>
        <dbReference type="PROSITE" id="PS51898"/>
    </source>
</evidence>
<dbReference type="PANTHER" id="PTHR30349">
    <property type="entry name" value="PHAGE INTEGRASE-RELATED"/>
    <property type="match status" value="1"/>
</dbReference>
<dbReference type="EMBL" id="JACHEB010000010">
    <property type="protein sequence ID" value="MBB5330583.1"/>
    <property type="molecule type" value="Genomic_DNA"/>
</dbReference>
<reference evidence="5 6" key="1">
    <citation type="submission" date="2020-08" db="EMBL/GenBank/DDBJ databases">
        <title>Genomic Encyclopedia of Type Strains, Phase IV (KMG-V): Genome sequencing to study the core and pangenomes of soil and plant-associated prokaryotes.</title>
        <authorList>
            <person name="Whitman W."/>
        </authorList>
    </citation>
    <scope>NUCLEOTIDE SEQUENCE [LARGE SCALE GENOMIC DNA]</scope>
    <source>
        <strain evidence="5 6">X5P2</strain>
    </source>
</reference>
<evidence type="ECO:0000256" key="2">
    <source>
        <dbReference type="ARBA" id="ARBA00023125"/>
    </source>
</evidence>
<dbReference type="RefSeq" id="WP_183980125.1">
    <property type="nucleotide sequence ID" value="NZ_JACHEB010000010.1"/>
</dbReference>
<dbReference type="PROSITE" id="PS51898">
    <property type="entry name" value="TYR_RECOMBINASE"/>
    <property type="match status" value="1"/>
</dbReference>
<dbReference type="CDD" id="cd00796">
    <property type="entry name" value="INT_Rci_Hp1_C"/>
    <property type="match status" value="1"/>
</dbReference>
<dbReference type="InterPro" id="IPR013762">
    <property type="entry name" value="Integrase-like_cat_sf"/>
</dbReference>
<protein>
    <submittedName>
        <fullName evidence="5">Site-specific recombinase XerD</fullName>
    </submittedName>
</protein>
<proteinExistence type="inferred from homology"/>
<dbReference type="PANTHER" id="PTHR30349:SF64">
    <property type="entry name" value="PROPHAGE INTEGRASE INTD-RELATED"/>
    <property type="match status" value="1"/>
</dbReference>
<sequence>MPPKPKKVIGVYEREPGNWCGRYRSPEGKLVRKSFGRDRRAAVDWVNAAKVIRRVGRLPTSAKSQKEASNNVGSIATMDLLCAEFLSYIQGHPEEYRDQKNPPRRIEEIRKAFEGKVAAEITAPQIEEWLVGIQVDRELANATINKLRGTLSMLYKHGKRKGLIDVNPAEHVPLKDVGKGIERFLSLDEERRLREVINRDIAACDPKRHPELRKQALHRMIEFDVSIRSGLRRSEQFNLRWPDVDFSRRIMRLFMTKNWKPRNAFIIEDVKKALLTLKELDVHRRAGKDDSDDFVFSKSDNKKWWAAALAEAGITNYRWHDNRHTFCSRLVQAGVHLKVVQEAAGHASIASTMRYAHFAPSQVVDAMAVLNWVS</sequence>
<accession>A0A9X0QHZ6</accession>
<dbReference type="GO" id="GO:0015074">
    <property type="term" value="P:DNA integration"/>
    <property type="evidence" value="ECO:0007669"/>
    <property type="project" value="InterPro"/>
</dbReference>
<name>A0A9X0QHZ6_9BACT</name>
<dbReference type="SUPFAM" id="SSF56349">
    <property type="entry name" value="DNA breaking-rejoining enzymes"/>
    <property type="match status" value="1"/>
</dbReference>
<dbReference type="InterPro" id="IPR011010">
    <property type="entry name" value="DNA_brk_join_enz"/>
</dbReference>